<feature type="region of interest" description="Disordered" evidence="1">
    <location>
        <begin position="1"/>
        <end position="42"/>
    </location>
</feature>
<dbReference type="RefSeq" id="WP_188401182.1">
    <property type="nucleotide sequence ID" value="NZ_BMCE01000001.1"/>
</dbReference>
<reference evidence="2 3" key="1">
    <citation type="submission" date="2021-01" db="EMBL/GenBank/DDBJ databases">
        <title>Genome Sequencing of Type Strains.</title>
        <authorList>
            <person name="Lemaire J.F."/>
            <person name="Inderbitzin P."/>
            <person name="Collins S.B."/>
            <person name="Wespe N."/>
            <person name="Knight-Connoni V."/>
        </authorList>
    </citation>
    <scope>NUCLEOTIDE SEQUENCE [LARGE SCALE GENOMIC DNA]</scope>
    <source>
        <strain evidence="2 3">DSM 14730</strain>
    </source>
</reference>
<evidence type="ECO:0000313" key="3">
    <source>
        <dbReference type="Proteomes" id="UP001319060"/>
    </source>
</evidence>
<protein>
    <submittedName>
        <fullName evidence="2">DUF4023 family protein</fullName>
    </submittedName>
</protein>
<feature type="compositionally biased region" description="Basic and acidic residues" evidence="1">
    <location>
        <begin position="7"/>
        <end position="22"/>
    </location>
</feature>
<comment type="caution">
    <text evidence="2">The sequence shown here is derived from an EMBL/GenBank/DDBJ whole genome shotgun (WGS) entry which is preliminary data.</text>
</comment>
<dbReference type="Pfam" id="PF13215">
    <property type="entry name" value="DUF4023"/>
    <property type="match status" value="1"/>
</dbReference>
<keyword evidence="3" id="KW-1185">Reference proteome</keyword>
<name>A0ABS2ZHH2_9BACL</name>
<proteinExistence type="predicted"/>
<accession>A0ABS2ZHH2</accession>
<evidence type="ECO:0000256" key="1">
    <source>
        <dbReference type="SAM" id="MobiDB-lite"/>
    </source>
</evidence>
<dbReference type="Proteomes" id="UP001319060">
    <property type="component" value="Unassembled WGS sequence"/>
</dbReference>
<organism evidence="2 3">
    <name type="scientific">Fictibacillus barbaricus</name>
    <dbReference type="NCBI Taxonomy" id="182136"/>
    <lineage>
        <taxon>Bacteria</taxon>
        <taxon>Bacillati</taxon>
        <taxon>Bacillota</taxon>
        <taxon>Bacilli</taxon>
        <taxon>Bacillales</taxon>
        <taxon>Fictibacillaceae</taxon>
        <taxon>Fictibacillus</taxon>
    </lineage>
</organism>
<dbReference type="InterPro" id="IPR025097">
    <property type="entry name" value="DUF4023"/>
</dbReference>
<sequence>MESTNDFVEKLHENQKKAEKNKNQGKGNPHTQLPNKKHTTNK</sequence>
<dbReference type="EMBL" id="JAFHKS010000044">
    <property type="protein sequence ID" value="MBN3546891.1"/>
    <property type="molecule type" value="Genomic_DNA"/>
</dbReference>
<evidence type="ECO:0000313" key="2">
    <source>
        <dbReference type="EMBL" id="MBN3546891.1"/>
    </source>
</evidence>
<gene>
    <name evidence="2" type="ORF">JYA64_16410</name>
</gene>